<feature type="domain" description="ARB-07466-like C-terminal" evidence="2">
    <location>
        <begin position="222"/>
        <end position="334"/>
    </location>
</feature>
<reference evidence="4" key="1">
    <citation type="journal article" date="2019" name="Int. J. Syst. Evol. Microbiol.">
        <title>The Global Catalogue of Microorganisms (GCM) 10K type strain sequencing project: providing services to taxonomists for standard genome sequencing and annotation.</title>
        <authorList>
            <consortium name="The Broad Institute Genomics Platform"/>
            <consortium name="The Broad Institute Genome Sequencing Center for Infectious Disease"/>
            <person name="Wu L."/>
            <person name="Ma J."/>
        </authorList>
    </citation>
    <scope>NUCLEOTIDE SEQUENCE [LARGE SCALE GENOMIC DNA]</scope>
    <source>
        <strain evidence="4">XZYJ18</strain>
    </source>
</reference>
<keyword evidence="1" id="KW-0175">Coiled coil</keyword>
<dbReference type="Pfam" id="PF26571">
    <property type="entry name" value="VldE"/>
    <property type="match status" value="1"/>
</dbReference>
<evidence type="ECO:0000313" key="3">
    <source>
        <dbReference type="EMBL" id="MFC4562571.1"/>
    </source>
</evidence>
<sequence>MEPQRPNGETDFADFWAADPPCPREWPAIGPAARRTGAAAAAIVLAATAALVPSSTAWAAAGPTAPMEPEVSLDTLLEQSEGLSDEYQRELFDMEAVIEDAQNAADRADKTREEVDDAQDQVRRLAIASYTNGGIDPSLTLFVEDDPQDIIDQAQLVEHLSTTNQDKVDQLEDAIARDEKAQDNADEKVEVVKEDLEELDSRRAEVQGRIADFPAQEMGGEYNITPRTEQMRDLVIEEFGENKENGGVGCYRPDGGFVVGEHPKGRACDFMINGNGQMPTAEQRAQGDAIAEWAIENGDRLGIYYIIWSQRIYNIDGGGWREMSDRGSITENHYDHVHISML</sequence>
<evidence type="ECO:0000256" key="1">
    <source>
        <dbReference type="SAM" id="Coils"/>
    </source>
</evidence>
<proteinExistence type="predicted"/>
<dbReference type="InterPro" id="IPR058593">
    <property type="entry name" value="ARB_07466-like_C"/>
</dbReference>
<feature type="coiled-coil region" evidence="1">
    <location>
        <begin position="84"/>
        <end position="128"/>
    </location>
</feature>
<dbReference type="Gene3D" id="6.10.250.3150">
    <property type="match status" value="1"/>
</dbReference>
<dbReference type="RefSeq" id="WP_378573905.1">
    <property type="nucleotide sequence ID" value="NZ_JBHSFQ010000009.1"/>
</dbReference>
<protein>
    <submittedName>
        <fullName evidence="3">Coiled-coil domain-containing protein</fullName>
    </submittedName>
</protein>
<dbReference type="EMBL" id="JBHSFQ010000009">
    <property type="protein sequence ID" value="MFC4562571.1"/>
    <property type="molecule type" value="Genomic_DNA"/>
</dbReference>
<name>A0ABV9DUY8_9ACTN</name>
<accession>A0ABV9DUY8</accession>
<organism evidence="3 4">
    <name type="scientific">Nocardiopsis mangrovi</name>
    <dbReference type="NCBI Taxonomy" id="1179818"/>
    <lineage>
        <taxon>Bacteria</taxon>
        <taxon>Bacillati</taxon>
        <taxon>Actinomycetota</taxon>
        <taxon>Actinomycetes</taxon>
        <taxon>Streptosporangiales</taxon>
        <taxon>Nocardiopsidaceae</taxon>
        <taxon>Nocardiopsis</taxon>
    </lineage>
</organism>
<feature type="coiled-coil region" evidence="1">
    <location>
        <begin position="168"/>
        <end position="209"/>
    </location>
</feature>
<evidence type="ECO:0000313" key="4">
    <source>
        <dbReference type="Proteomes" id="UP001595923"/>
    </source>
</evidence>
<gene>
    <name evidence="3" type="ORF">ACFO4E_11965</name>
</gene>
<evidence type="ECO:0000259" key="2">
    <source>
        <dbReference type="Pfam" id="PF26571"/>
    </source>
</evidence>
<comment type="caution">
    <text evidence="3">The sequence shown here is derived from an EMBL/GenBank/DDBJ whole genome shotgun (WGS) entry which is preliminary data.</text>
</comment>
<keyword evidence="4" id="KW-1185">Reference proteome</keyword>
<dbReference type="Proteomes" id="UP001595923">
    <property type="component" value="Unassembled WGS sequence"/>
</dbReference>